<feature type="non-terminal residue" evidence="2">
    <location>
        <position position="1"/>
    </location>
</feature>
<gene>
    <name evidence="2" type="ORF">FCALED_LOCUS17125</name>
</gene>
<dbReference type="AlphaFoldDB" id="A0A9N9NRM1"/>
<feature type="chain" id="PRO_5040376230" evidence="1">
    <location>
        <begin position="21"/>
        <end position="144"/>
    </location>
</feature>
<organism evidence="2 3">
    <name type="scientific">Funneliformis caledonium</name>
    <dbReference type="NCBI Taxonomy" id="1117310"/>
    <lineage>
        <taxon>Eukaryota</taxon>
        <taxon>Fungi</taxon>
        <taxon>Fungi incertae sedis</taxon>
        <taxon>Mucoromycota</taxon>
        <taxon>Glomeromycotina</taxon>
        <taxon>Glomeromycetes</taxon>
        <taxon>Glomerales</taxon>
        <taxon>Glomeraceae</taxon>
        <taxon>Funneliformis</taxon>
    </lineage>
</organism>
<sequence length="144" mass="16677">FRFLAEMFRWLIAIIWLINDKEPRKQKTKVKYLVEELNLDGKKELGGLVPVQFVTLIFEAEEQLRRKRLQEELAKKAQKQTRDFDESMLAVCQTCHVPIYEPLYNQRSEQIIGLYAGAFGGAYGGGIVAGGYRARSERYKTTEK</sequence>
<name>A0A9N9NRM1_9GLOM</name>
<dbReference type="Proteomes" id="UP000789570">
    <property type="component" value="Unassembled WGS sequence"/>
</dbReference>
<evidence type="ECO:0000313" key="3">
    <source>
        <dbReference type="Proteomes" id="UP000789570"/>
    </source>
</evidence>
<accession>A0A9N9NRM1</accession>
<dbReference type="EMBL" id="CAJVPQ010024169">
    <property type="protein sequence ID" value="CAG8764256.1"/>
    <property type="molecule type" value="Genomic_DNA"/>
</dbReference>
<protein>
    <submittedName>
        <fullName evidence="2">17525_t:CDS:1</fullName>
    </submittedName>
</protein>
<proteinExistence type="predicted"/>
<evidence type="ECO:0000313" key="2">
    <source>
        <dbReference type="EMBL" id="CAG8764256.1"/>
    </source>
</evidence>
<keyword evidence="1" id="KW-0732">Signal</keyword>
<keyword evidence="3" id="KW-1185">Reference proteome</keyword>
<evidence type="ECO:0000256" key="1">
    <source>
        <dbReference type="SAM" id="SignalP"/>
    </source>
</evidence>
<feature type="signal peptide" evidence="1">
    <location>
        <begin position="1"/>
        <end position="20"/>
    </location>
</feature>
<comment type="caution">
    <text evidence="2">The sequence shown here is derived from an EMBL/GenBank/DDBJ whole genome shotgun (WGS) entry which is preliminary data.</text>
</comment>
<reference evidence="2" key="1">
    <citation type="submission" date="2021-06" db="EMBL/GenBank/DDBJ databases">
        <authorList>
            <person name="Kallberg Y."/>
            <person name="Tangrot J."/>
            <person name="Rosling A."/>
        </authorList>
    </citation>
    <scope>NUCLEOTIDE SEQUENCE</scope>
    <source>
        <strain evidence="2">UK204</strain>
    </source>
</reference>